<organism evidence="1 2">
    <name type="scientific">Streptomyces brasiliensis</name>
    <dbReference type="NCBI Taxonomy" id="1954"/>
    <lineage>
        <taxon>Bacteria</taxon>
        <taxon>Bacillati</taxon>
        <taxon>Actinomycetota</taxon>
        <taxon>Actinomycetes</taxon>
        <taxon>Kitasatosporales</taxon>
        <taxon>Streptomycetaceae</taxon>
        <taxon>Streptomyces</taxon>
    </lineage>
</organism>
<evidence type="ECO:0000313" key="2">
    <source>
        <dbReference type="Proteomes" id="UP000657574"/>
    </source>
</evidence>
<dbReference type="AlphaFoldDB" id="A0A917P5H8"/>
<dbReference type="Proteomes" id="UP000657574">
    <property type="component" value="Unassembled WGS sequence"/>
</dbReference>
<keyword evidence="2" id="KW-1185">Reference proteome</keyword>
<gene>
    <name evidence="1" type="ORF">GCM10010121_086750</name>
</gene>
<reference evidence="1" key="1">
    <citation type="journal article" date="2014" name="Int. J. Syst. Evol. Microbiol.">
        <title>Complete genome sequence of Corynebacterium casei LMG S-19264T (=DSM 44701T), isolated from a smear-ripened cheese.</title>
        <authorList>
            <consortium name="US DOE Joint Genome Institute (JGI-PGF)"/>
            <person name="Walter F."/>
            <person name="Albersmeier A."/>
            <person name="Kalinowski J."/>
            <person name="Ruckert C."/>
        </authorList>
    </citation>
    <scope>NUCLEOTIDE SEQUENCE</scope>
    <source>
        <strain evidence="1">JCM 3086</strain>
    </source>
</reference>
<comment type="caution">
    <text evidence="1">The sequence shown here is derived from an EMBL/GenBank/DDBJ whole genome shotgun (WGS) entry which is preliminary data.</text>
</comment>
<dbReference type="EMBL" id="BMQA01000073">
    <property type="protein sequence ID" value="GGJ62757.1"/>
    <property type="molecule type" value="Genomic_DNA"/>
</dbReference>
<reference evidence="1" key="2">
    <citation type="submission" date="2020-09" db="EMBL/GenBank/DDBJ databases">
        <authorList>
            <person name="Sun Q."/>
            <person name="Ohkuma M."/>
        </authorList>
    </citation>
    <scope>NUCLEOTIDE SEQUENCE</scope>
    <source>
        <strain evidence="1">JCM 3086</strain>
    </source>
</reference>
<sequence>MGVNALMPSAPIATPGLAATNAGEIETASMADFCEAALRLLASPVDTTTGRIAYSEDVLHPELGARGWLGGV</sequence>
<protein>
    <submittedName>
        <fullName evidence="1">Uncharacterized protein</fullName>
    </submittedName>
</protein>
<evidence type="ECO:0000313" key="1">
    <source>
        <dbReference type="EMBL" id="GGJ62757.1"/>
    </source>
</evidence>
<accession>A0A917P5H8</accession>
<proteinExistence type="predicted"/>
<name>A0A917P5H8_9ACTN</name>